<gene>
    <name evidence="5" type="ORF">J4573_37855</name>
</gene>
<evidence type="ECO:0000259" key="4">
    <source>
        <dbReference type="SMART" id="SM00822"/>
    </source>
</evidence>
<dbReference type="PRINTS" id="PR00080">
    <property type="entry name" value="SDRFAMILY"/>
</dbReference>
<dbReference type="PANTHER" id="PTHR45024">
    <property type="entry name" value="DEHYDROGENASES, SHORT CHAIN"/>
    <property type="match status" value="1"/>
</dbReference>
<proteinExistence type="inferred from homology"/>
<feature type="domain" description="Ketoreductase" evidence="4">
    <location>
        <begin position="7"/>
        <end position="202"/>
    </location>
</feature>
<keyword evidence="2" id="KW-0560">Oxidoreductase</keyword>
<dbReference type="FunFam" id="3.40.50.720:FF:000084">
    <property type="entry name" value="Short-chain dehydrogenase reductase"/>
    <property type="match status" value="1"/>
</dbReference>
<comment type="caution">
    <text evidence="5">The sequence shown here is derived from an EMBL/GenBank/DDBJ whole genome shotgun (WGS) entry which is preliminary data.</text>
</comment>
<dbReference type="InterPro" id="IPR036291">
    <property type="entry name" value="NAD(P)-bd_dom_sf"/>
</dbReference>
<dbReference type="PANTHER" id="PTHR45024:SF2">
    <property type="entry name" value="SCP2 DOMAIN-CONTAINING PROTEIN"/>
    <property type="match status" value="1"/>
</dbReference>
<evidence type="ECO:0000256" key="1">
    <source>
        <dbReference type="ARBA" id="ARBA00006484"/>
    </source>
</evidence>
<dbReference type="Proteomes" id="UP000669179">
    <property type="component" value="Unassembled WGS sequence"/>
</dbReference>
<dbReference type="Pfam" id="PF00106">
    <property type="entry name" value="adh_short"/>
    <property type="match status" value="1"/>
</dbReference>
<dbReference type="RefSeq" id="WP_208260935.1">
    <property type="nucleotide sequence ID" value="NZ_JAGEOJ010000018.1"/>
</dbReference>
<comment type="similarity">
    <text evidence="1 3">Belongs to the short-chain dehydrogenases/reductases (SDR) family.</text>
</comment>
<dbReference type="InterPro" id="IPR002347">
    <property type="entry name" value="SDR_fam"/>
</dbReference>
<dbReference type="GO" id="GO:0016491">
    <property type="term" value="F:oxidoreductase activity"/>
    <property type="evidence" value="ECO:0007669"/>
    <property type="project" value="UniProtKB-KW"/>
</dbReference>
<reference evidence="5" key="1">
    <citation type="submission" date="2021-03" db="EMBL/GenBank/DDBJ databases">
        <authorList>
            <person name="Kanchanasin P."/>
            <person name="Saeng-In P."/>
            <person name="Phongsopitanun W."/>
            <person name="Yuki M."/>
            <person name="Kudo T."/>
            <person name="Ohkuma M."/>
            <person name="Tanasupawat S."/>
        </authorList>
    </citation>
    <scope>NUCLEOTIDE SEQUENCE</scope>
    <source>
        <strain evidence="5">GKU 128</strain>
    </source>
</reference>
<dbReference type="NCBIfam" id="NF005861">
    <property type="entry name" value="PRK07791.1"/>
    <property type="match status" value="1"/>
</dbReference>
<dbReference type="InterPro" id="IPR051687">
    <property type="entry name" value="Peroxisomal_Beta-Oxidation"/>
</dbReference>
<dbReference type="PRINTS" id="PR00081">
    <property type="entry name" value="GDHRDH"/>
</dbReference>
<evidence type="ECO:0000256" key="3">
    <source>
        <dbReference type="RuleBase" id="RU000363"/>
    </source>
</evidence>
<dbReference type="SUPFAM" id="SSF51735">
    <property type="entry name" value="NAD(P)-binding Rossmann-fold domains"/>
    <property type="match status" value="1"/>
</dbReference>
<sequence>MGALDGRVAVITGAGRGIGREHALLFAAEGAKVVVNDLGGAGDGSGSDAGPAKQVADEIVAAGGQAVANTDDVASFAGADSLVKQAVEEFGSLDVVVNNAGILRDRFIAQMDEAEWDAVIHVHLKGHFSVLRHAAEYWKTRSKAGEQVNASVINTASASGTFLPNPGQVNYGAAKAGIAAMTLVAAQELGRYGVRVNAIAPAARTRLTEATPGFVGELMKKPTDEGALDVYSPAEISPLVAYLASADCTITGQLYAVQGGQITPAVNWHLGEPHTTDQPWTIDSVKEKLGG</sequence>
<dbReference type="EMBL" id="JAGEOJ010000018">
    <property type="protein sequence ID" value="MBO2452908.1"/>
    <property type="molecule type" value="Genomic_DNA"/>
</dbReference>
<dbReference type="InterPro" id="IPR020904">
    <property type="entry name" value="Sc_DH/Rdtase_CS"/>
</dbReference>
<evidence type="ECO:0000313" key="5">
    <source>
        <dbReference type="EMBL" id="MBO2452908.1"/>
    </source>
</evidence>
<evidence type="ECO:0000256" key="2">
    <source>
        <dbReference type="ARBA" id="ARBA00023002"/>
    </source>
</evidence>
<dbReference type="SMART" id="SM00822">
    <property type="entry name" value="PKS_KR"/>
    <property type="match status" value="1"/>
</dbReference>
<dbReference type="AlphaFoldDB" id="A0A939PIQ6"/>
<protein>
    <submittedName>
        <fullName evidence="5">SDR family NAD(P)-dependent oxidoreductase</fullName>
    </submittedName>
</protein>
<name>A0A939PIQ6_9ACTN</name>
<dbReference type="Gene3D" id="3.40.50.720">
    <property type="entry name" value="NAD(P)-binding Rossmann-like Domain"/>
    <property type="match status" value="1"/>
</dbReference>
<dbReference type="InterPro" id="IPR057326">
    <property type="entry name" value="KR_dom"/>
</dbReference>
<keyword evidence="6" id="KW-1185">Reference proteome</keyword>
<dbReference type="PROSITE" id="PS00061">
    <property type="entry name" value="ADH_SHORT"/>
    <property type="match status" value="1"/>
</dbReference>
<accession>A0A939PIQ6</accession>
<evidence type="ECO:0000313" key="6">
    <source>
        <dbReference type="Proteomes" id="UP000669179"/>
    </source>
</evidence>
<organism evidence="5 6">
    <name type="scientific">Actinomadura barringtoniae</name>
    <dbReference type="NCBI Taxonomy" id="1427535"/>
    <lineage>
        <taxon>Bacteria</taxon>
        <taxon>Bacillati</taxon>
        <taxon>Actinomycetota</taxon>
        <taxon>Actinomycetes</taxon>
        <taxon>Streptosporangiales</taxon>
        <taxon>Thermomonosporaceae</taxon>
        <taxon>Actinomadura</taxon>
    </lineage>
</organism>